<dbReference type="InterPro" id="IPR036259">
    <property type="entry name" value="MFS_trans_sf"/>
</dbReference>
<evidence type="ECO:0000256" key="2">
    <source>
        <dbReference type="ARBA" id="ARBA00010992"/>
    </source>
</evidence>
<evidence type="ECO:0000256" key="5">
    <source>
        <dbReference type="ARBA" id="ARBA00022989"/>
    </source>
</evidence>
<dbReference type="Proteomes" id="UP000076874">
    <property type="component" value="Unassembled WGS sequence"/>
</dbReference>
<comment type="similarity">
    <text evidence="2">Belongs to the major facilitator superfamily. Sugar transporter (TC 2.A.1.1) family.</text>
</comment>
<feature type="compositionally biased region" description="Basic and acidic residues" evidence="7">
    <location>
        <begin position="484"/>
        <end position="496"/>
    </location>
</feature>
<dbReference type="Pfam" id="PF00083">
    <property type="entry name" value="Sugar_tr"/>
    <property type="match status" value="1"/>
</dbReference>
<comment type="subcellular location">
    <subcellularLocation>
        <location evidence="1">Membrane</location>
        <topology evidence="1">Multi-pass membrane protein</topology>
    </subcellularLocation>
</comment>
<feature type="region of interest" description="Disordered" evidence="7">
    <location>
        <begin position="484"/>
        <end position="513"/>
    </location>
</feature>
<dbReference type="PANTHER" id="PTHR48022:SF52">
    <property type="entry name" value="SUGAR TRANSPORTER, PUTATIVE-RELATED"/>
    <property type="match status" value="1"/>
</dbReference>
<feature type="transmembrane region" description="Helical" evidence="8">
    <location>
        <begin position="294"/>
        <end position="317"/>
    </location>
</feature>
<feature type="transmembrane region" description="Helical" evidence="8">
    <location>
        <begin position="402"/>
        <end position="421"/>
    </location>
</feature>
<feature type="transmembrane region" description="Helical" evidence="8">
    <location>
        <begin position="202"/>
        <end position="225"/>
    </location>
</feature>
<dbReference type="EMBL" id="AZHD01000005">
    <property type="protein sequence ID" value="OAA63401.1"/>
    <property type="molecule type" value="Genomic_DNA"/>
</dbReference>
<evidence type="ECO:0000256" key="6">
    <source>
        <dbReference type="ARBA" id="ARBA00023136"/>
    </source>
</evidence>
<keyword evidence="11" id="KW-1185">Reference proteome</keyword>
<keyword evidence="4 8" id="KW-0812">Transmembrane</keyword>
<feature type="transmembrane region" description="Helical" evidence="8">
    <location>
        <begin position="85"/>
        <end position="103"/>
    </location>
</feature>
<dbReference type="Gene3D" id="1.20.1250.20">
    <property type="entry name" value="MFS general substrate transporter like domains"/>
    <property type="match status" value="1"/>
</dbReference>
<evidence type="ECO:0000256" key="3">
    <source>
        <dbReference type="ARBA" id="ARBA00022448"/>
    </source>
</evidence>
<evidence type="ECO:0000256" key="1">
    <source>
        <dbReference type="ARBA" id="ARBA00004141"/>
    </source>
</evidence>
<comment type="caution">
    <text evidence="10">The sequence shown here is derived from an EMBL/GenBank/DDBJ whole genome shotgun (WGS) entry which is preliminary data.</text>
</comment>
<dbReference type="SUPFAM" id="SSF103473">
    <property type="entry name" value="MFS general substrate transporter"/>
    <property type="match status" value="1"/>
</dbReference>
<organism evidence="10 11">
    <name type="scientific">Niveomyces insectorum RCEF 264</name>
    <dbReference type="NCBI Taxonomy" id="1081102"/>
    <lineage>
        <taxon>Eukaryota</taxon>
        <taxon>Fungi</taxon>
        <taxon>Dikarya</taxon>
        <taxon>Ascomycota</taxon>
        <taxon>Pezizomycotina</taxon>
        <taxon>Sordariomycetes</taxon>
        <taxon>Hypocreomycetidae</taxon>
        <taxon>Hypocreales</taxon>
        <taxon>Cordycipitaceae</taxon>
        <taxon>Niveomyces</taxon>
    </lineage>
</organism>
<dbReference type="AlphaFoldDB" id="A0A167W6L5"/>
<accession>A0A167W6L5</accession>
<keyword evidence="6 8" id="KW-0472">Membrane</keyword>
<dbReference type="PROSITE" id="PS50850">
    <property type="entry name" value="MFS"/>
    <property type="match status" value="1"/>
</dbReference>
<dbReference type="PANTHER" id="PTHR48022">
    <property type="entry name" value="PLASTIDIC GLUCOSE TRANSPORTER 4"/>
    <property type="match status" value="1"/>
</dbReference>
<dbReference type="InterPro" id="IPR020846">
    <property type="entry name" value="MFS_dom"/>
</dbReference>
<dbReference type="GO" id="GO:0005351">
    <property type="term" value="F:carbohydrate:proton symporter activity"/>
    <property type="evidence" value="ECO:0007669"/>
    <property type="project" value="TreeGrafter"/>
</dbReference>
<dbReference type="PROSITE" id="PS00216">
    <property type="entry name" value="SUGAR_TRANSPORT_1"/>
    <property type="match status" value="1"/>
</dbReference>
<evidence type="ECO:0000256" key="8">
    <source>
        <dbReference type="SAM" id="Phobius"/>
    </source>
</evidence>
<evidence type="ECO:0000256" key="7">
    <source>
        <dbReference type="SAM" id="MobiDB-lite"/>
    </source>
</evidence>
<dbReference type="InterPro" id="IPR050360">
    <property type="entry name" value="MFS_Sugar_Transporters"/>
</dbReference>
<dbReference type="OrthoDB" id="6133115at2759"/>
<dbReference type="GO" id="GO:0016020">
    <property type="term" value="C:membrane"/>
    <property type="evidence" value="ECO:0007669"/>
    <property type="project" value="UniProtKB-SubCell"/>
</dbReference>
<dbReference type="InterPro" id="IPR005829">
    <property type="entry name" value="Sugar_transporter_CS"/>
</dbReference>
<dbReference type="FunFam" id="1.20.1250.20:FF:000134">
    <property type="entry name" value="MFS sugar transporter protein"/>
    <property type="match status" value="1"/>
</dbReference>
<evidence type="ECO:0000313" key="10">
    <source>
        <dbReference type="EMBL" id="OAA63401.1"/>
    </source>
</evidence>
<keyword evidence="3" id="KW-0813">Transport</keyword>
<gene>
    <name evidence="10" type="ORF">SPI_03564</name>
</gene>
<name>A0A167W6L5_9HYPO</name>
<evidence type="ECO:0000256" key="4">
    <source>
        <dbReference type="ARBA" id="ARBA00022692"/>
    </source>
</evidence>
<feature type="transmembrane region" description="Helical" evidence="8">
    <location>
        <begin position="40"/>
        <end position="59"/>
    </location>
</feature>
<sequence>MAKNIDPKDNDKPRVGDGPVMSFSHLRNNTNASWWKDPCLRLNVFHCLGLYLCVFYLGYDTSLMNGLQALPRWQKYFNDPSSSRLGLIAASLFLPAIVTSFMSSAVNDRWGRKPALMIGSILMIAGGFVNAFANSEGMFIAGRALIGCGGPFGKITAVALLQELAHPRLRPILSTSYYCNFYVGSVVSAWICFGALKWDSDWSWRLPCLVQVVAPFLVLVHIFYIPESPRWLIHHGHQDKALAILAKYHANGDFDDELIRYEYEEICFAIRQEEENARAQYIDFIKTPGNRRRLLVLVAMATGTIWSGNNIITYYLAPALRIVGITSSTQILTAGINGGLAIWNLIMAYVGSLNSERFGRRKLWLTSTSGMLVSFTILTGLSGGFATTQKHSVGFATVPWLFIYYGFYDIGWTPLPFSYGAEILPYHMRLKGLGILLSVQSVAQAFNQWVNPVALASIAWKYHLTVEEVSVIFDTGRLGTASAARERFQRSHDDKTAVPLSGGQNDKAADASHIEIGTAPA</sequence>
<feature type="transmembrane region" description="Helical" evidence="8">
    <location>
        <begin position="177"/>
        <end position="196"/>
    </location>
</feature>
<keyword evidence="5 8" id="KW-1133">Transmembrane helix</keyword>
<evidence type="ECO:0000313" key="11">
    <source>
        <dbReference type="Proteomes" id="UP000076874"/>
    </source>
</evidence>
<dbReference type="InterPro" id="IPR005828">
    <property type="entry name" value="MFS_sugar_transport-like"/>
</dbReference>
<feature type="domain" description="Major facilitator superfamily (MFS) profile" evidence="9">
    <location>
        <begin position="46"/>
        <end position="521"/>
    </location>
</feature>
<feature type="transmembrane region" description="Helical" evidence="8">
    <location>
        <begin position="115"/>
        <end position="133"/>
    </location>
</feature>
<feature type="transmembrane region" description="Helical" evidence="8">
    <location>
        <begin position="363"/>
        <end position="382"/>
    </location>
</feature>
<reference evidence="10 11" key="1">
    <citation type="journal article" date="2016" name="Genome Biol. Evol.">
        <title>Divergent and convergent evolution of fungal pathogenicity.</title>
        <authorList>
            <person name="Shang Y."/>
            <person name="Xiao G."/>
            <person name="Zheng P."/>
            <person name="Cen K."/>
            <person name="Zhan S."/>
            <person name="Wang C."/>
        </authorList>
    </citation>
    <scope>NUCLEOTIDE SEQUENCE [LARGE SCALE GENOMIC DNA]</scope>
    <source>
        <strain evidence="10 11">RCEF 264</strain>
    </source>
</reference>
<protein>
    <submittedName>
        <fullName evidence="10">General substrate transporter</fullName>
    </submittedName>
</protein>
<evidence type="ECO:0000259" key="9">
    <source>
        <dbReference type="PROSITE" id="PS50850"/>
    </source>
</evidence>
<proteinExistence type="inferred from homology"/>
<feature type="transmembrane region" description="Helical" evidence="8">
    <location>
        <begin position="139"/>
        <end position="165"/>
    </location>
</feature>
<feature type="transmembrane region" description="Helical" evidence="8">
    <location>
        <begin position="329"/>
        <end position="351"/>
    </location>
</feature>